<dbReference type="SUPFAM" id="SSF103473">
    <property type="entry name" value="MFS general substrate transporter"/>
    <property type="match status" value="1"/>
</dbReference>
<dbReference type="GO" id="GO:0043252">
    <property type="term" value="P:sodium-independent organic anion transport"/>
    <property type="evidence" value="ECO:0007669"/>
    <property type="project" value="TreeGrafter"/>
</dbReference>
<evidence type="ECO:0000313" key="12">
    <source>
        <dbReference type="Proteomes" id="UP000009192"/>
    </source>
</evidence>
<evidence type="ECO:0000256" key="5">
    <source>
        <dbReference type="ARBA" id="ARBA00022989"/>
    </source>
</evidence>
<dbReference type="HOGENOM" id="CLU_008954_1_3_1"/>
<evidence type="ECO:0000256" key="2">
    <source>
        <dbReference type="ARBA" id="ARBA00009657"/>
    </source>
</evidence>
<proteinExistence type="inferred from homology"/>
<dbReference type="Pfam" id="PF07648">
    <property type="entry name" value="Kazal_2"/>
    <property type="match status" value="1"/>
</dbReference>
<dbReference type="PROSITE" id="PS51465">
    <property type="entry name" value="KAZAL_2"/>
    <property type="match status" value="1"/>
</dbReference>
<dbReference type="GO" id="GO:0015347">
    <property type="term" value="F:sodium-independent organic anion transmembrane transporter activity"/>
    <property type="evidence" value="ECO:0007669"/>
    <property type="project" value="TreeGrafter"/>
</dbReference>
<feature type="transmembrane region" description="Helical" evidence="9">
    <location>
        <begin position="243"/>
        <end position="263"/>
    </location>
</feature>
<feature type="region of interest" description="Disordered" evidence="8">
    <location>
        <begin position="632"/>
        <end position="694"/>
    </location>
</feature>
<feature type="transmembrane region" description="Helical" evidence="9">
    <location>
        <begin position="46"/>
        <end position="67"/>
    </location>
</feature>
<dbReference type="eggNOG" id="KOG3626">
    <property type="taxonomic scope" value="Eukaryota"/>
</dbReference>
<feature type="transmembrane region" description="Helical" evidence="9">
    <location>
        <begin position="113"/>
        <end position="136"/>
    </location>
</feature>
<gene>
    <name evidence="11" type="primary">Dmoj\GI14450</name>
    <name evidence="11" type="ORF">Dmoj_GI14450</name>
</gene>
<feature type="transmembrane region" description="Helical" evidence="9">
    <location>
        <begin position="361"/>
        <end position="382"/>
    </location>
</feature>
<dbReference type="Proteomes" id="UP000009192">
    <property type="component" value="Unassembled WGS sequence"/>
</dbReference>
<keyword evidence="4 9" id="KW-0812">Transmembrane</keyword>
<evidence type="ECO:0000256" key="1">
    <source>
        <dbReference type="ARBA" id="ARBA00004651"/>
    </source>
</evidence>
<dbReference type="EMBL" id="CH933807">
    <property type="protein sequence ID" value="EDW11396.2"/>
    <property type="molecule type" value="Genomic_DNA"/>
</dbReference>
<protein>
    <recommendedName>
        <fullName evidence="10">Kazal-like domain-containing protein</fullName>
    </recommendedName>
</protein>
<dbReference type="OrthoDB" id="5062115at2759"/>
<keyword evidence="3" id="KW-1003">Cell membrane</keyword>
<dbReference type="AlphaFoldDB" id="B4KJ34"/>
<evidence type="ECO:0000256" key="4">
    <source>
        <dbReference type="ARBA" id="ARBA00022692"/>
    </source>
</evidence>
<dbReference type="GO" id="GO:0016328">
    <property type="term" value="C:lateral plasma membrane"/>
    <property type="evidence" value="ECO:0007669"/>
    <property type="project" value="EnsemblMetazoa"/>
</dbReference>
<keyword evidence="5 9" id="KW-1133">Transmembrane helix</keyword>
<comment type="subcellular location">
    <subcellularLocation>
        <location evidence="1">Cell membrane</location>
        <topology evidence="1">Multi-pass membrane protein</topology>
    </subcellularLocation>
</comment>
<evidence type="ECO:0000256" key="8">
    <source>
        <dbReference type="SAM" id="MobiDB-lite"/>
    </source>
</evidence>
<dbReference type="InterPro" id="IPR004156">
    <property type="entry name" value="OATP"/>
</dbReference>
<comment type="similarity">
    <text evidence="2">Belongs to the organo anion transporter (TC 2.A.60) family.</text>
</comment>
<dbReference type="CDD" id="cd17336">
    <property type="entry name" value="MFS_SLCO_OATP"/>
    <property type="match status" value="1"/>
</dbReference>
<dbReference type="GO" id="GO:0016323">
    <property type="term" value="C:basolateral plasma membrane"/>
    <property type="evidence" value="ECO:0007669"/>
    <property type="project" value="TreeGrafter"/>
</dbReference>
<dbReference type="Pfam" id="PF03137">
    <property type="entry name" value="OATP"/>
    <property type="match status" value="1"/>
</dbReference>
<organism evidence="11 12">
    <name type="scientific">Drosophila mojavensis</name>
    <name type="common">Fruit fly</name>
    <dbReference type="NCBI Taxonomy" id="7230"/>
    <lineage>
        <taxon>Eukaryota</taxon>
        <taxon>Metazoa</taxon>
        <taxon>Ecdysozoa</taxon>
        <taxon>Arthropoda</taxon>
        <taxon>Hexapoda</taxon>
        <taxon>Insecta</taxon>
        <taxon>Pterygota</taxon>
        <taxon>Neoptera</taxon>
        <taxon>Endopterygota</taxon>
        <taxon>Diptera</taxon>
        <taxon>Brachycera</taxon>
        <taxon>Muscomorpha</taxon>
        <taxon>Ephydroidea</taxon>
        <taxon>Drosophilidae</taxon>
        <taxon>Drosophila</taxon>
    </lineage>
</organism>
<dbReference type="KEGG" id="dmo:Dmoj_GI14450"/>
<reference evidence="11 12" key="1">
    <citation type="journal article" date="2007" name="Nature">
        <title>Evolution of genes and genomes on the Drosophila phylogeny.</title>
        <authorList>
            <consortium name="Drosophila 12 Genomes Consortium"/>
            <person name="Clark A.G."/>
            <person name="Eisen M.B."/>
            <person name="Smith D.R."/>
            <person name="Bergman C.M."/>
            <person name="Oliver B."/>
            <person name="Markow T.A."/>
            <person name="Kaufman T.C."/>
            <person name="Kellis M."/>
            <person name="Gelbart W."/>
            <person name="Iyer V.N."/>
            <person name="Pollard D.A."/>
            <person name="Sackton T.B."/>
            <person name="Larracuente A.M."/>
            <person name="Singh N.D."/>
            <person name="Abad J.P."/>
            <person name="Abt D.N."/>
            <person name="Adryan B."/>
            <person name="Aguade M."/>
            <person name="Akashi H."/>
            <person name="Anderson W.W."/>
            <person name="Aquadro C.F."/>
            <person name="Ardell D.H."/>
            <person name="Arguello R."/>
            <person name="Artieri C.G."/>
            <person name="Barbash D.A."/>
            <person name="Barker D."/>
            <person name="Barsanti P."/>
            <person name="Batterham P."/>
            <person name="Batzoglou S."/>
            <person name="Begun D."/>
            <person name="Bhutkar A."/>
            <person name="Blanco E."/>
            <person name="Bosak S.A."/>
            <person name="Bradley R.K."/>
            <person name="Brand A.D."/>
            <person name="Brent M.R."/>
            <person name="Brooks A.N."/>
            <person name="Brown R.H."/>
            <person name="Butlin R.K."/>
            <person name="Caggese C."/>
            <person name="Calvi B.R."/>
            <person name="Bernardo de Carvalho A."/>
            <person name="Caspi A."/>
            <person name="Castrezana S."/>
            <person name="Celniker S.E."/>
            <person name="Chang J.L."/>
            <person name="Chapple C."/>
            <person name="Chatterji S."/>
            <person name="Chinwalla A."/>
            <person name="Civetta A."/>
            <person name="Clifton S.W."/>
            <person name="Comeron J.M."/>
            <person name="Costello J.C."/>
            <person name="Coyne J.A."/>
            <person name="Daub J."/>
            <person name="David R.G."/>
            <person name="Delcher A.L."/>
            <person name="Delehaunty K."/>
            <person name="Do C.B."/>
            <person name="Ebling H."/>
            <person name="Edwards K."/>
            <person name="Eickbush T."/>
            <person name="Evans J.D."/>
            <person name="Filipski A."/>
            <person name="Findeiss S."/>
            <person name="Freyhult E."/>
            <person name="Fulton L."/>
            <person name="Fulton R."/>
            <person name="Garcia A.C."/>
            <person name="Gardiner A."/>
            <person name="Garfield D.A."/>
            <person name="Garvin B.E."/>
            <person name="Gibson G."/>
            <person name="Gilbert D."/>
            <person name="Gnerre S."/>
            <person name="Godfrey J."/>
            <person name="Good R."/>
            <person name="Gotea V."/>
            <person name="Gravely B."/>
            <person name="Greenberg A.J."/>
            <person name="Griffiths-Jones S."/>
            <person name="Gross S."/>
            <person name="Guigo R."/>
            <person name="Gustafson E.A."/>
            <person name="Haerty W."/>
            <person name="Hahn M.W."/>
            <person name="Halligan D.L."/>
            <person name="Halpern A.L."/>
            <person name="Halter G.M."/>
            <person name="Han M.V."/>
            <person name="Heger A."/>
            <person name="Hillier L."/>
            <person name="Hinrichs A.S."/>
            <person name="Holmes I."/>
            <person name="Hoskins R.A."/>
            <person name="Hubisz M.J."/>
            <person name="Hultmark D."/>
            <person name="Huntley M.A."/>
            <person name="Jaffe D.B."/>
            <person name="Jagadeeshan S."/>
            <person name="Jeck W.R."/>
            <person name="Johnson J."/>
            <person name="Jones C.D."/>
            <person name="Jordan W.C."/>
            <person name="Karpen G.H."/>
            <person name="Kataoka E."/>
            <person name="Keightley P.D."/>
            <person name="Kheradpour P."/>
            <person name="Kirkness E.F."/>
            <person name="Koerich L.B."/>
            <person name="Kristiansen K."/>
            <person name="Kudrna D."/>
            <person name="Kulathinal R.J."/>
            <person name="Kumar S."/>
            <person name="Kwok R."/>
            <person name="Lander E."/>
            <person name="Langley C.H."/>
            <person name="Lapoint R."/>
            <person name="Lazzaro B.P."/>
            <person name="Lee S.J."/>
            <person name="Levesque L."/>
            <person name="Li R."/>
            <person name="Lin C.F."/>
            <person name="Lin M.F."/>
            <person name="Lindblad-Toh K."/>
            <person name="Llopart A."/>
            <person name="Long M."/>
            <person name="Low L."/>
            <person name="Lozovsky E."/>
            <person name="Lu J."/>
            <person name="Luo M."/>
            <person name="Machado C.A."/>
            <person name="Makalowski W."/>
            <person name="Marzo M."/>
            <person name="Matsuda M."/>
            <person name="Matzkin L."/>
            <person name="McAllister B."/>
            <person name="McBride C.S."/>
            <person name="McKernan B."/>
            <person name="McKernan K."/>
            <person name="Mendez-Lago M."/>
            <person name="Minx P."/>
            <person name="Mollenhauer M.U."/>
            <person name="Montooth K."/>
            <person name="Mount S.M."/>
            <person name="Mu X."/>
            <person name="Myers E."/>
            <person name="Negre B."/>
            <person name="Newfeld S."/>
            <person name="Nielsen R."/>
            <person name="Noor M.A."/>
            <person name="O'Grady P."/>
            <person name="Pachter L."/>
            <person name="Papaceit M."/>
            <person name="Parisi M.J."/>
            <person name="Parisi M."/>
            <person name="Parts L."/>
            <person name="Pedersen J.S."/>
            <person name="Pesole G."/>
            <person name="Phillippy A.M."/>
            <person name="Ponting C.P."/>
            <person name="Pop M."/>
            <person name="Porcelli D."/>
            <person name="Powell J.R."/>
            <person name="Prohaska S."/>
            <person name="Pruitt K."/>
            <person name="Puig M."/>
            <person name="Quesneville H."/>
            <person name="Ram K.R."/>
            <person name="Rand D."/>
            <person name="Rasmussen M.D."/>
            <person name="Reed L.K."/>
            <person name="Reenan R."/>
            <person name="Reily A."/>
            <person name="Remington K.A."/>
            <person name="Rieger T.T."/>
            <person name="Ritchie M.G."/>
            <person name="Robin C."/>
            <person name="Rogers Y.H."/>
            <person name="Rohde C."/>
            <person name="Rozas J."/>
            <person name="Rubenfield M.J."/>
            <person name="Ruiz A."/>
            <person name="Russo S."/>
            <person name="Salzberg S.L."/>
            <person name="Sanchez-Gracia A."/>
            <person name="Saranga D.J."/>
            <person name="Sato H."/>
            <person name="Schaeffer S.W."/>
            <person name="Schatz M.C."/>
            <person name="Schlenke T."/>
            <person name="Schwartz R."/>
            <person name="Segarra C."/>
            <person name="Singh R.S."/>
            <person name="Sirot L."/>
            <person name="Sirota M."/>
            <person name="Sisneros N.B."/>
            <person name="Smith C.D."/>
            <person name="Smith T.F."/>
            <person name="Spieth J."/>
            <person name="Stage D.E."/>
            <person name="Stark A."/>
            <person name="Stephan W."/>
            <person name="Strausberg R.L."/>
            <person name="Strempel S."/>
            <person name="Sturgill D."/>
            <person name="Sutton G."/>
            <person name="Sutton G.G."/>
            <person name="Tao W."/>
            <person name="Teichmann S."/>
            <person name="Tobari Y.N."/>
            <person name="Tomimura Y."/>
            <person name="Tsolas J.M."/>
            <person name="Valente V.L."/>
            <person name="Venter E."/>
            <person name="Venter J.C."/>
            <person name="Vicario S."/>
            <person name="Vieira F.G."/>
            <person name="Vilella A.J."/>
            <person name="Villasante A."/>
            <person name="Walenz B."/>
            <person name="Wang J."/>
            <person name="Wasserman M."/>
            <person name="Watts T."/>
            <person name="Wilson D."/>
            <person name="Wilson R.K."/>
            <person name="Wing R.A."/>
            <person name="Wolfner M.F."/>
            <person name="Wong A."/>
            <person name="Wong G.K."/>
            <person name="Wu C.I."/>
            <person name="Wu G."/>
            <person name="Yamamoto D."/>
            <person name="Yang H.P."/>
            <person name="Yang S.P."/>
            <person name="Yorke J.A."/>
            <person name="Yoshida K."/>
            <person name="Zdobnov E."/>
            <person name="Zhang P."/>
            <person name="Zhang Y."/>
            <person name="Zimin A.V."/>
            <person name="Baldwin J."/>
            <person name="Abdouelleil A."/>
            <person name="Abdulkadir J."/>
            <person name="Abebe A."/>
            <person name="Abera B."/>
            <person name="Abreu J."/>
            <person name="Acer S.C."/>
            <person name="Aftuck L."/>
            <person name="Alexander A."/>
            <person name="An P."/>
            <person name="Anderson E."/>
            <person name="Anderson S."/>
            <person name="Arachi H."/>
            <person name="Azer M."/>
            <person name="Bachantsang P."/>
            <person name="Barry A."/>
            <person name="Bayul T."/>
            <person name="Berlin A."/>
            <person name="Bessette D."/>
            <person name="Bloom T."/>
            <person name="Blye J."/>
            <person name="Boguslavskiy L."/>
            <person name="Bonnet C."/>
            <person name="Boukhgalter B."/>
            <person name="Bourzgui I."/>
            <person name="Brown A."/>
            <person name="Cahill P."/>
            <person name="Channer S."/>
            <person name="Cheshatsang Y."/>
            <person name="Chuda L."/>
            <person name="Citroen M."/>
            <person name="Collymore A."/>
            <person name="Cooke P."/>
            <person name="Costello M."/>
            <person name="D'Aco K."/>
            <person name="Daza R."/>
            <person name="De Haan G."/>
            <person name="DeGray S."/>
            <person name="DeMaso C."/>
            <person name="Dhargay N."/>
            <person name="Dooley K."/>
            <person name="Dooley E."/>
            <person name="Doricent M."/>
            <person name="Dorje P."/>
            <person name="Dorjee K."/>
            <person name="Dupes A."/>
            <person name="Elong R."/>
            <person name="Falk J."/>
            <person name="Farina A."/>
            <person name="Faro S."/>
            <person name="Ferguson D."/>
            <person name="Fisher S."/>
            <person name="Foley C.D."/>
            <person name="Franke A."/>
            <person name="Friedrich D."/>
            <person name="Gadbois L."/>
            <person name="Gearin G."/>
            <person name="Gearin C.R."/>
            <person name="Giannoukos G."/>
            <person name="Goode T."/>
            <person name="Graham J."/>
            <person name="Grandbois E."/>
            <person name="Grewal S."/>
            <person name="Gyaltsen K."/>
            <person name="Hafez N."/>
            <person name="Hagos B."/>
            <person name="Hall J."/>
            <person name="Henson C."/>
            <person name="Hollinger A."/>
            <person name="Honan T."/>
            <person name="Huard M.D."/>
            <person name="Hughes L."/>
            <person name="Hurhula B."/>
            <person name="Husby M.E."/>
            <person name="Kamat A."/>
            <person name="Kanga B."/>
            <person name="Kashin S."/>
            <person name="Khazanovich D."/>
            <person name="Kisner P."/>
            <person name="Lance K."/>
            <person name="Lara M."/>
            <person name="Lee W."/>
            <person name="Lennon N."/>
            <person name="Letendre F."/>
            <person name="LeVine R."/>
            <person name="Lipovsky A."/>
            <person name="Liu X."/>
            <person name="Liu J."/>
            <person name="Liu S."/>
            <person name="Lokyitsang T."/>
            <person name="Lokyitsang Y."/>
            <person name="Lubonja R."/>
            <person name="Lui A."/>
            <person name="MacDonald P."/>
            <person name="Magnisalis V."/>
            <person name="Maru K."/>
            <person name="Matthews C."/>
            <person name="McCusker W."/>
            <person name="McDonough S."/>
            <person name="Mehta T."/>
            <person name="Meldrim J."/>
            <person name="Meneus L."/>
            <person name="Mihai O."/>
            <person name="Mihalev A."/>
            <person name="Mihova T."/>
            <person name="Mittelman R."/>
            <person name="Mlenga V."/>
            <person name="Montmayeur A."/>
            <person name="Mulrain L."/>
            <person name="Navidi A."/>
            <person name="Naylor J."/>
            <person name="Negash T."/>
            <person name="Nguyen T."/>
            <person name="Nguyen N."/>
            <person name="Nicol R."/>
            <person name="Norbu C."/>
            <person name="Norbu N."/>
            <person name="Novod N."/>
            <person name="O'Neill B."/>
            <person name="Osman S."/>
            <person name="Markiewicz E."/>
            <person name="Oyono O.L."/>
            <person name="Patti C."/>
            <person name="Phunkhang P."/>
            <person name="Pierre F."/>
            <person name="Priest M."/>
            <person name="Raghuraman S."/>
            <person name="Rege F."/>
            <person name="Reyes R."/>
            <person name="Rise C."/>
            <person name="Rogov P."/>
            <person name="Ross K."/>
            <person name="Ryan E."/>
            <person name="Settipalli S."/>
            <person name="Shea T."/>
            <person name="Sherpa N."/>
            <person name="Shi L."/>
            <person name="Shih D."/>
            <person name="Sparrow T."/>
            <person name="Spaulding J."/>
            <person name="Stalker J."/>
            <person name="Stange-Thomann N."/>
            <person name="Stavropoulos S."/>
            <person name="Stone C."/>
            <person name="Strader C."/>
            <person name="Tesfaye S."/>
            <person name="Thomson T."/>
            <person name="Thoulutsang Y."/>
            <person name="Thoulutsang D."/>
            <person name="Topham K."/>
            <person name="Topping I."/>
            <person name="Tsamla T."/>
            <person name="Vassiliev H."/>
            <person name="Vo A."/>
            <person name="Wangchuk T."/>
            <person name="Wangdi T."/>
            <person name="Weiand M."/>
            <person name="Wilkinson J."/>
            <person name="Wilson A."/>
            <person name="Yadav S."/>
            <person name="Young G."/>
            <person name="Yu Q."/>
            <person name="Zembek L."/>
            <person name="Zhong D."/>
            <person name="Zimmer A."/>
            <person name="Zwirko Z."/>
            <person name="Jaffe D.B."/>
            <person name="Alvarez P."/>
            <person name="Brockman W."/>
            <person name="Butler J."/>
            <person name="Chin C."/>
            <person name="Gnerre S."/>
            <person name="Grabherr M."/>
            <person name="Kleber M."/>
            <person name="Mauceli E."/>
            <person name="MacCallum I."/>
        </authorList>
    </citation>
    <scope>NUCLEOTIDE SEQUENCE [LARGE SCALE GENOMIC DNA]</scope>
    <source>
        <strain evidence="12">Tucson 15081-1352.22</strain>
    </source>
</reference>
<keyword evidence="12" id="KW-1185">Reference proteome</keyword>
<dbReference type="InterPro" id="IPR036259">
    <property type="entry name" value="MFS_trans_sf"/>
</dbReference>
<dbReference type="InterPro" id="IPR002350">
    <property type="entry name" value="Kazal_dom"/>
</dbReference>
<evidence type="ECO:0000256" key="9">
    <source>
        <dbReference type="SAM" id="Phobius"/>
    </source>
</evidence>
<evidence type="ECO:0000256" key="3">
    <source>
        <dbReference type="ARBA" id="ARBA00022475"/>
    </source>
</evidence>
<dbReference type="FunCoup" id="B4KJ34">
    <property type="interactions" value="23"/>
</dbReference>
<sequence>MVQNTRSSDLSQIAVNANNIPDDSVDCGIKGLGWCRGPACQKYARLRTFTIVLLCSGLLQGACELYFRVSAKQAAFQYGYNPLLVDWLLVSSGLFQAVFALAFAYWADVYHPIKWLVGTLMLQSVACVITVIPPIMNFANGVKSEDALVDANLCTTSLAQFQRLTLTEAQSSTLTLAMLFVLQLALGMGSLAFYTVGVSYIDDNSLSQDSPAVIAVVLAARAFGQQVGSFLVLGVGLTHVGWWLGWIVLAPQIFVGAVLLGLFPKRLPKTVIHQAAQRIIEQSNMRSFGSQFSTYLDDSDFWPSLKRLFNNRLLMFNLLSIMFLQSGVLNYGLQEENYLQSRFFLPFNEQDGLTQEWRAAFVSYFLRPPVMAVGMLIAGLIISKAKLSARTITGINISLAIHLVIIYVAYVFISCDVGAIAGVVGGKLTQPYCASQCLCTPTAFMPVCPENSSVTYFSPCYAGCTKRSTINSFELYEGCSCLGDQSLNSGGTSRATPGACSANSCEKTIIIFQVIIGKTLITLRAVLPQDKTLALAFEVMLVGLFAYVPVHLSYDLVTRTTCVYWAPNYERCLLRETPKHGNILDILTASLILASVLFDILVYIFAKGLNLYNCKVTDNNYTPSLYAPVPHEDSAAARGGSPTMTTTTVASGSPMQRRDVPQEAVVEPRRMETSVYRQPSSLTDSSGTQSIVEPNGTGVTYAQVIFPPDKRKRDDGNTSPKRLAVPANVPIHHLSEADVRAQLGTLKSFNAAQPAVQNADVIEEQPLPGYQEAVTPAARPQSPETDF</sequence>
<dbReference type="Gene3D" id="1.20.1250.20">
    <property type="entry name" value="MFS general substrate transporter like domains"/>
    <property type="match status" value="1"/>
</dbReference>
<dbReference type="PANTHER" id="PTHR11388:SF158">
    <property type="entry name" value="ORGANIC ANION TRANSPORTING POLYPEPTIDE 33EB"/>
    <property type="match status" value="1"/>
</dbReference>
<evidence type="ECO:0000256" key="7">
    <source>
        <dbReference type="ARBA" id="ARBA00023157"/>
    </source>
</evidence>
<feature type="transmembrane region" description="Helical" evidence="9">
    <location>
        <begin position="394"/>
        <end position="413"/>
    </location>
</feature>
<keyword evidence="7" id="KW-1015">Disulfide bond</keyword>
<feature type="transmembrane region" description="Helical" evidence="9">
    <location>
        <begin position="213"/>
        <end position="237"/>
    </location>
</feature>
<keyword evidence="6 9" id="KW-0472">Membrane</keyword>
<evidence type="ECO:0000256" key="6">
    <source>
        <dbReference type="ARBA" id="ARBA00023136"/>
    </source>
</evidence>
<feature type="transmembrane region" description="Helical" evidence="9">
    <location>
        <begin position="87"/>
        <end position="106"/>
    </location>
</feature>
<name>B4KJ34_DROMO</name>
<feature type="compositionally biased region" description="Basic and acidic residues" evidence="8">
    <location>
        <begin position="656"/>
        <end position="672"/>
    </location>
</feature>
<feature type="transmembrane region" description="Helical" evidence="9">
    <location>
        <begin position="176"/>
        <end position="201"/>
    </location>
</feature>
<dbReference type="InParanoid" id="B4KJ34"/>
<feature type="transmembrane region" description="Helical" evidence="9">
    <location>
        <begin position="583"/>
        <end position="606"/>
    </location>
</feature>
<feature type="domain" description="Kazal-like" evidence="10">
    <location>
        <begin position="427"/>
        <end position="480"/>
    </location>
</feature>
<accession>B4KJ34</accession>
<feature type="transmembrane region" description="Helical" evidence="9">
    <location>
        <begin position="533"/>
        <end position="550"/>
    </location>
</feature>
<evidence type="ECO:0000259" key="10">
    <source>
        <dbReference type="PROSITE" id="PS51465"/>
    </source>
</evidence>
<evidence type="ECO:0000313" key="11">
    <source>
        <dbReference type="EMBL" id="EDW11396.2"/>
    </source>
</evidence>
<dbReference type="PANTHER" id="PTHR11388">
    <property type="entry name" value="ORGANIC ANION TRANSPORTER"/>
    <property type="match status" value="1"/>
</dbReference>
<feature type="compositionally biased region" description="Polar residues" evidence="8">
    <location>
        <begin position="642"/>
        <end position="654"/>
    </location>
</feature>
<feature type="compositionally biased region" description="Polar residues" evidence="8">
    <location>
        <begin position="675"/>
        <end position="694"/>
    </location>
</feature>